<reference evidence="8 9" key="1">
    <citation type="submission" date="2019-12" db="EMBL/GenBank/DDBJ databases">
        <authorList>
            <person name="Huq M.A."/>
        </authorList>
    </citation>
    <scope>NUCLEOTIDE SEQUENCE [LARGE SCALE GENOMIC DNA]</scope>
    <source>
        <strain evidence="8 9">MAH-18</strain>
    </source>
</reference>
<dbReference type="EMBL" id="WSEK01000004">
    <property type="protein sequence ID" value="MVQ49456.1"/>
    <property type="molecule type" value="Genomic_DNA"/>
</dbReference>
<dbReference type="InterPro" id="IPR051791">
    <property type="entry name" value="Pra-immunoreactive"/>
</dbReference>
<organism evidence="8 9">
    <name type="scientific">Nocardioides agri</name>
    <dbReference type="NCBI Taxonomy" id="2682843"/>
    <lineage>
        <taxon>Bacteria</taxon>
        <taxon>Bacillati</taxon>
        <taxon>Actinomycetota</taxon>
        <taxon>Actinomycetes</taxon>
        <taxon>Propionibacteriales</taxon>
        <taxon>Nocardioidaceae</taxon>
        <taxon>Nocardioides</taxon>
    </lineage>
</organism>
<evidence type="ECO:0000256" key="3">
    <source>
        <dbReference type="ARBA" id="ARBA00022692"/>
    </source>
</evidence>
<feature type="transmembrane region" description="Helical" evidence="6">
    <location>
        <begin position="115"/>
        <end position="134"/>
    </location>
</feature>
<keyword evidence="5 6" id="KW-0472">Membrane</keyword>
<feature type="transmembrane region" description="Helical" evidence="6">
    <location>
        <begin position="34"/>
        <end position="55"/>
    </location>
</feature>
<evidence type="ECO:0000256" key="1">
    <source>
        <dbReference type="ARBA" id="ARBA00004651"/>
    </source>
</evidence>
<dbReference type="GO" id="GO:0005886">
    <property type="term" value="C:plasma membrane"/>
    <property type="evidence" value="ECO:0007669"/>
    <property type="project" value="UniProtKB-SubCell"/>
</dbReference>
<evidence type="ECO:0000256" key="6">
    <source>
        <dbReference type="SAM" id="Phobius"/>
    </source>
</evidence>
<name>A0A6L6XSK0_9ACTN</name>
<comment type="subcellular location">
    <subcellularLocation>
        <location evidence="1">Cell membrane</location>
        <topology evidence="1">Multi-pass membrane protein</topology>
    </subcellularLocation>
</comment>
<dbReference type="RefSeq" id="WP_157342118.1">
    <property type="nucleotide sequence ID" value="NZ_WSEK01000004.1"/>
</dbReference>
<evidence type="ECO:0000259" key="7">
    <source>
        <dbReference type="Pfam" id="PF06271"/>
    </source>
</evidence>
<dbReference type="InterPro" id="IPR010432">
    <property type="entry name" value="RDD"/>
</dbReference>
<dbReference type="PANTHER" id="PTHR36115">
    <property type="entry name" value="PROLINE-RICH ANTIGEN HOMOLOG-RELATED"/>
    <property type="match status" value="1"/>
</dbReference>
<evidence type="ECO:0000313" key="8">
    <source>
        <dbReference type="EMBL" id="MVQ49456.1"/>
    </source>
</evidence>
<dbReference type="AlphaFoldDB" id="A0A6L6XSK0"/>
<keyword evidence="4 6" id="KW-1133">Transmembrane helix</keyword>
<dbReference type="Pfam" id="PF06271">
    <property type="entry name" value="RDD"/>
    <property type="match status" value="1"/>
</dbReference>
<accession>A0A6L6XSK0</accession>
<feature type="domain" description="RDD" evidence="7">
    <location>
        <begin position="21"/>
        <end position="145"/>
    </location>
</feature>
<protein>
    <submittedName>
        <fullName evidence="8">RDD family protein</fullName>
    </submittedName>
</protein>
<dbReference type="PANTHER" id="PTHR36115:SF6">
    <property type="entry name" value="PROLINE-RICH ANTIGEN HOMOLOG"/>
    <property type="match status" value="1"/>
</dbReference>
<keyword evidence="3 6" id="KW-0812">Transmembrane</keyword>
<keyword evidence="2" id="KW-1003">Cell membrane</keyword>
<sequence length="165" mass="18052">MHEHELSAVPREARALQGRRAGVVTRTLAAAVDAAVIAVTLLSLYLGYAGVLFLLDPRSFSFPDTQLFRSMLVAAGLMFVYLTAAWAVSGRTYGNLLMGLRVVGVYGGDVGWPRAALRAAAYIVFPIGLMWVAVDRRNRSLQDRVLATAVVYDWRARTRRPLTAG</sequence>
<evidence type="ECO:0000313" key="9">
    <source>
        <dbReference type="Proteomes" id="UP000473525"/>
    </source>
</evidence>
<feature type="transmembrane region" description="Helical" evidence="6">
    <location>
        <begin position="67"/>
        <end position="88"/>
    </location>
</feature>
<comment type="caution">
    <text evidence="8">The sequence shown here is derived from an EMBL/GenBank/DDBJ whole genome shotgun (WGS) entry which is preliminary data.</text>
</comment>
<dbReference type="Proteomes" id="UP000473525">
    <property type="component" value="Unassembled WGS sequence"/>
</dbReference>
<evidence type="ECO:0000256" key="4">
    <source>
        <dbReference type="ARBA" id="ARBA00022989"/>
    </source>
</evidence>
<keyword evidence="9" id="KW-1185">Reference proteome</keyword>
<gene>
    <name evidence="8" type="ORF">GON03_09700</name>
</gene>
<proteinExistence type="predicted"/>
<evidence type="ECO:0000256" key="5">
    <source>
        <dbReference type="ARBA" id="ARBA00023136"/>
    </source>
</evidence>
<evidence type="ECO:0000256" key="2">
    <source>
        <dbReference type="ARBA" id="ARBA00022475"/>
    </source>
</evidence>